<protein>
    <recommendedName>
        <fullName evidence="3">C2H2-type domain-containing protein</fullName>
    </recommendedName>
</protein>
<organism evidence="4 5">
    <name type="scientific">Symbiodinium natans</name>
    <dbReference type="NCBI Taxonomy" id="878477"/>
    <lineage>
        <taxon>Eukaryota</taxon>
        <taxon>Sar</taxon>
        <taxon>Alveolata</taxon>
        <taxon>Dinophyceae</taxon>
        <taxon>Suessiales</taxon>
        <taxon>Symbiodiniaceae</taxon>
        <taxon>Symbiodinium</taxon>
    </lineage>
</organism>
<evidence type="ECO:0000313" key="4">
    <source>
        <dbReference type="EMBL" id="CAE7456748.1"/>
    </source>
</evidence>
<feature type="region of interest" description="Disordered" evidence="1">
    <location>
        <begin position="533"/>
        <end position="594"/>
    </location>
</feature>
<feature type="compositionally biased region" description="Polar residues" evidence="1">
    <location>
        <begin position="351"/>
        <end position="366"/>
    </location>
</feature>
<feature type="region of interest" description="Disordered" evidence="1">
    <location>
        <begin position="351"/>
        <end position="402"/>
    </location>
</feature>
<feature type="chain" id="PRO_5032590073" description="C2H2-type domain-containing protein" evidence="2">
    <location>
        <begin position="36"/>
        <end position="817"/>
    </location>
</feature>
<gene>
    <name evidence="4" type="ORF">SNAT2548_LOCUS25212</name>
</gene>
<sequence length="817" mass="91103">MRNRNCPTPLPTRCPLAPSLWTLVTIALLRAVANASSLDWIQNDATMFADDLLLQWEFSDVPTLNRMVNNIADCFHILAQLGLQVQHRKTQLIVAHKGRRAQQWWRAHTASTSEGRYLLIPQSQGKALKLPIVDQLTYLGIVLSYKDATTATVEHRLQVAEAQRARLLKILHSRSLPLAKRVQLWIACVRSSALYGLHLVALQQKHIERITVVLVKHLRAIARSFAHMTKEPSRALLERLGVEDPLMFLTRCGQRVLAKARDSRDPMVARPRILSWLVHCTESKLALTSHLDHVPPPNYEITCSSGLEHTQAVEETLRVAALPGPLQGDYVTWFNLKRHIQKGHCTAQWRQHSESTTALGASQDQEPSADAPPPLITEPNKESTPCLDPPRPEATSSPGALSGTISEPLAILANQPAFPPQDWIKFARRSDTQAVLRQFCALCGQWLVSVRSIKLHYRHVHPEVYEAHGSAAPRPVPSHHLEHLAPYRQRIVCSLPAMMDDFQTELDSEEKTIFGEVLGKRPLLQLDGEAPEREAKFAHPGGKGPQQGRMQRHQPPPMGRGGHQSAPAQGSRTKGHQDGRGHRDHRPGSSQTSLDDHALLHRVAKAIVVQSDYLARLQSDHTILFTFKNGNGPQLMVPLLHEVAANWREQRSKGAVTKSLKQTLLQYVAAEIVTRVTTFGGDKAAQAKAQEMGWITSDMEYNFLDWNAEEQRLVPRQEGTLTQDQVLAEARRLKALLKAPELVLKFAAARNARPGSTSETATFVLELSMQAPGAAEAMAIFRKWFASSALLLLSLRLKPARPEKSPLIKEIQEAVGW</sequence>
<evidence type="ECO:0000256" key="1">
    <source>
        <dbReference type="SAM" id="MobiDB-lite"/>
    </source>
</evidence>
<proteinExistence type="predicted"/>
<evidence type="ECO:0000313" key="5">
    <source>
        <dbReference type="Proteomes" id="UP000604046"/>
    </source>
</evidence>
<reference evidence="4" key="1">
    <citation type="submission" date="2021-02" db="EMBL/GenBank/DDBJ databases">
        <authorList>
            <person name="Dougan E. K."/>
            <person name="Rhodes N."/>
            <person name="Thang M."/>
            <person name="Chan C."/>
        </authorList>
    </citation>
    <scope>NUCLEOTIDE SEQUENCE</scope>
</reference>
<dbReference type="InterPro" id="IPR013087">
    <property type="entry name" value="Znf_C2H2_type"/>
</dbReference>
<dbReference type="EMBL" id="CAJNDS010002383">
    <property type="protein sequence ID" value="CAE7456748.1"/>
    <property type="molecule type" value="Genomic_DNA"/>
</dbReference>
<keyword evidence="5" id="KW-1185">Reference proteome</keyword>
<dbReference type="Proteomes" id="UP000604046">
    <property type="component" value="Unassembled WGS sequence"/>
</dbReference>
<evidence type="ECO:0000256" key="2">
    <source>
        <dbReference type="SAM" id="SignalP"/>
    </source>
</evidence>
<feature type="signal peptide" evidence="2">
    <location>
        <begin position="1"/>
        <end position="35"/>
    </location>
</feature>
<dbReference type="OrthoDB" id="443143at2759"/>
<comment type="caution">
    <text evidence="4">The sequence shown here is derived from an EMBL/GenBank/DDBJ whole genome shotgun (WGS) entry which is preliminary data.</text>
</comment>
<accession>A0A812RZF2</accession>
<evidence type="ECO:0000259" key="3">
    <source>
        <dbReference type="PROSITE" id="PS00028"/>
    </source>
</evidence>
<name>A0A812RZF2_9DINO</name>
<keyword evidence="2" id="KW-0732">Signal</keyword>
<feature type="domain" description="C2H2-type" evidence="3">
    <location>
        <begin position="440"/>
        <end position="461"/>
    </location>
</feature>
<dbReference type="PROSITE" id="PS00028">
    <property type="entry name" value="ZINC_FINGER_C2H2_1"/>
    <property type="match status" value="1"/>
</dbReference>
<dbReference type="AlphaFoldDB" id="A0A812RZF2"/>